<evidence type="ECO:0000256" key="1">
    <source>
        <dbReference type="SAM" id="MobiDB-lite"/>
    </source>
</evidence>
<gene>
    <name evidence="2" type="ORF">GPM918_LOCUS34696</name>
    <name evidence="3" type="ORF">SRO942_LOCUS35401</name>
</gene>
<dbReference type="EMBL" id="CAJOBC010084874">
    <property type="protein sequence ID" value="CAF4323563.1"/>
    <property type="molecule type" value="Genomic_DNA"/>
</dbReference>
<dbReference type="Proteomes" id="UP000681722">
    <property type="component" value="Unassembled WGS sequence"/>
</dbReference>
<proteinExistence type="predicted"/>
<name>A0A815PK62_9BILA</name>
<sequence>MKIFRKSCATTQSYETERSHEDDNIEEDEELHPLFKNLVQNTPEAGRKCVSHQCDLEMKTDYDNSNSINYGFEKRLSTAKFTKLHLAIVLVMYKKKDTKCCSNNECRHHTRYRKPVSQRFIEFDIEQQIRTILLREREVTFPTLKLTDPDR</sequence>
<protein>
    <submittedName>
        <fullName evidence="2">Uncharacterized protein</fullName>
    </submittedName>
</protein>
<comment type="caution">
    <text evidence="2">The sequence shown here is derived from an EMBL/GenBank/DDBJ whole genome shotgun (WGS) entry which is preliminary data.</text>
</comment>
<evidence type="ECO:0000313" key="4">
    <source>
        <dbReference type="Proteomes" id="UP000663829"/>
    </source>
</evidence>
<organism evidence="2 4">
    <name type="scientific">Didymodactylos carnosus</name>
    <dbReference type="NCBI Taxonomy" id="1234261"/>
    <lineage>
        <taxon>Eukaryota</taxon>
        <taxon>Metazoa</taxon>
        <taxon>Spiralia</taxon>
        <taxon>Gnathifera</taxon>
        <taxon>Rotifera</taxon>
        <taxon>Eurotatoria</taxon>
        <taxon>Bdelloidea</taxon>
        <taxon>Philodinida</taxon>
        <taxon>Philodinidae</taxon>
        <taxon>Didymodactylos</taxon>
    </lineage>
</organism>
<keyword evidence="4" id="KW-1185">Reference proteome</keyword>
<dbReference type="EMBL" id="CAJNOQ010019423">
    <property type="protein sequence ID" value="CAF1449916.1"/>
    <property type="molecule type" value="Genomic_DNA"/>
</dbReference>
<dbReference type="AlphaFoldDB" id="A0A815PK62"/>
<accession>A0A815PK62</accession>
<evidence type="ECO:0000313" key="2">
    <source>
        <dbReference type="EMBL" id="CAF1449916.1"/>
    </source>
</evidence>
<evidence type="ECO:0000313" key="3">
    <source>
        <dbReference type="EMBL" id="CAF4323563.1"/>
    </source>
</evidence>
<feature type="region of interest" description="Disordered" evidence="1">
    <location>
        <begin position="1"/>
        <end position="25"/>
    </location>
</feature>
<feature type="non-terminal residue" evidence="2">
    <location>
        <position position="1"/>
    </location>
</feature>
<dbReference type="Proteomes" id="UP000663829">
    <property type="component" value="Unassembled WGS sequence"/>
</dbReference>
<reference evidence="2" key="1">
    <citation type="submission" date="2021-02" db="EMBL/GenBank/DDBJ databases">
        <authorList>
            <person name="Nowell W R."/>
        </authorList>
    </citation>
    <scope>NUCLEOTIDE SEQUENCE</scope>
</reference>